<accession>A0A9X0CKY7</accession>
<organism evidence="1 2">
    <name type="scientific">Desmophyllum pertusum</name>
    <dbReference type="NCBI Taxonomy" id="174260"/>
    <lineage>
        <taxon>Eukaryota</taxon>
        <taxon>Metazoa</taxon>
        <taxon>Cnidaria</taxon>
        <taxon>Anthozoa</taxon>
        <taxon>Hexacorallia</taxon>
        <taxon>Scleractinia</taxon>
        <taxon>Caryophylliina</taxon>
        <taxon>Caryophylliidae</taxon>
        <taxon>Desmophyllum</taxon>
    </lineage>
</organism>
<evidence type="ECO:0000313" key="1">
    <source>
        <dbReference type="EMBL" id="KAJ7363202.1"/>
    </source>
</evidence>
<dbReference type="EMBL" id="MU827306">
    <property type="protein sequence ID" value="KAJ7363202.1"/>
    <property type="molecule type" value="Genomic_DNA"/>
</dbReference>
<dbReference type="AlphaFoldDB" id="A0A9X0CKY7"/>
<reference evidence="1" key="1">
    <citation type="submission" date="2023-01" db="EMBL/GenBank/DDBJ databases">
        <title>Genome assembly of the deep-sea coral Lophelia pertusa.</title>
        <authorList>
            <person name="Herrera S."/>
            <person name="Cordes E."/>
        </authorList>
    </citation>
    <scope>NUCLEOTIDE SEQUENCE</scope>
    <source>
        <strain evidence="1">USNM1676648</strain>
        <tissue evidence="1">Polyp</tissue>
    </source>
</reference>
<sequence length="120" mass="13321">MLDLEILIHDIVRAIREGNFNSRKISHCSNAMDACPRSCKLCKLTAHTFSAIALDHAHKQENASIKGDGGAIGLTDNPCFMSLDDSRARDCNDGDQVRGAFIVLRLSTIPQFLTPYQRLY</sequence>
<name>A0A9X0CKY7_9CNID</name>
<comment type="caution">
    <text evidence="1">The sequence shown here is derived from an EMBL/GenBank/DDBJ whole genome shotgun (WGS) entry which is preliminary data.</text>
</comment>
<dbReference type="OrthoDB" id="5984344at2759"/>
<dbReference type="Proteomes" id="UP001163046">
    <property type="component" value="Unassembled WGS sequence"/>
</dbReference>
<protein>
    <submittedName>
        <fullName evidence="1">Uncharacterized protein</fullName>
    </submittedName>
</protein>
<keyword evidence="2" id="KW-1185">Reference proteome</keyword>
<evidence type="ECO:0000313" key="2">
    <source>
        <dbReference type="Proteomes" id="UP001163046"/>
    </source>
</evidence>
<proteinExistence type="predicted"/>
<gene>
    <name evidence="1" type="ORF">OS493_011483</name>
</gene>